<dbReference type="SMART" id="SM00220">
    <property type="entry name" value="S_TKc"/>
    <property type="match status" value="1"/>
</dbReference>
<gene>
    <name evidence="7" type="ORF">GFSPODELE1_LOCUS7851</name>
</gene>
<keyword evidence="2" id="KW-0808">Transferase</keyword>
<dbReference type="Proteomes" id="UP001497453">
    <property type="component" value="Chromosome 6"/>
</dbReference>
<keyword evidence="5" id="KW-0067">ATP-binding</keyword>
<accession>A0ABP1DRM4</accession>
<proteinExistence type="predicted"/>
<dbReference type="InterPro" id="IPR011009">
    <property type="entry name" value="Kinase-like_dom_sf"/>
</dbReference>
<dbReference type="PROSITE" id="PS50011">
    <property type="entry name" value="PROTEIN_KINASE_DOM"/>
    <property type="match status" value="1"/>
</dbReference>
<reference evidence="7" key="1">
    <citation type="submission" date="2024-04" db="EMBL/GenBank/DDBJ databases">
        <authorList>
            <person name="European Reference Genome Atlas."/>
        </authorList>
    </citation>
    <scope>NUCLEOTIDE SEQUENCE</scope>
</reference>
<dbReference type="PANTHER" id="PTHR45646:SF11">
    <property type="entry name" value="SERINE_THREONINE-PROTEIN KINASE DOA"/>
    <property type="match status" value="1"/>
</dbReference>
<dbReference type="Gene3D" id="1.10.510.10">
    <property type="entry name" value="Transferase(Phosphotransferase) domain 1"/>
    <property type="match status" value="1"/>
</dbReference>
<dbReference type="PANTHER" id="PTHR45646">
    <property type="entry name" value="SERINE/THREONINE-PROTEIN KINASE DOA-RELATED"/>
    <property type="match status" value="1"/>
</dbReference>
<dbReference type="EMBL" id="OZ037949">
    <property type="protein sequence ID" value="CAL1710482.1"/>
    <property type="molecule type" value="Genomic_DNA"/>
</dbReference>
<evidence type="ECO:0000313" key="8">
    <source>
        <dbReference type="Proteomes" id="UP001497453"/>
    </source>
</evidence>
<evidence type="ECO:0000256" key="4">
    <source>
        <dbReference type="ARBA" id="ARBA00022777"/>
    </source>
</evidence>
<evidence type="ECO:0000256" key="5">
    <source>
        <dbReference type="ARBA" id="ARBA00022840"/>
    </source>
</evidence>
<dbReference type="InterPro" id="IPR051175">
    <property type="entry name" value="CLK_kinases"/>
</dbReference>
<evidence type="ECO:0000259" key="6">
    <source>
        <dbReference type="PROSITE" id="PS50011"/>
    </source>
</evidence>
<keyword evidence="8" id="KW-1185">Reference proteome</keyword>
<keyword evidence="1" id="KW-0723">Serine/threonine-protein kinase</keyword>
<keyword evidence="4" id="KW-0418">Kinase</keyword>
<evidence type="ECO:0000256" key="2">
    <source>
        <dbReference type="ARBA" id="ARBA00022679"/>
    </source>
</evidence>
<feature type="domain" description="Protein kinase" evidence="6">
    <location>
        <begin position="100"/>
        <end position="477"/>
    </location>
</feature>
<dbReference type="SUPFAM" id="SSF56112">
    <property type="entry name" value="Protein kinase-like (PK-like)"/>
    <property type="match status" value="1"/>
</dbReference>
<reference evidence="8" key="2">
    <citation type="submission" date="2024-04" db="EMBL/GenBank/DDBJ databases">
        <authorList>
            <person name="Shaw F."/>
            <person name="Minotto A."/>
        </authorList>
    </citation>
    <scope>NUCLEOTIDE SEQUENCE [LARGE SCALE GENOMIC DNA]</scope>
</reference>
<dbReference type="Gene3D" id="3.30.200.20">
    <property type="entry name" value="Phosphorylase Kinase, domain 1"/>
    <property type="match status" value="1"/>
</dbReference>
<evidence type="ECO:0000256" key="1">
    <source>
        <dbReference type="ARBA" id="ARBA00022527"/>
    </source>
</evidence>
<dbReference type="Pfam" id="PF00069">
    <property type="entry name" value="Pkinase"/>
    <property type="match status" value="2"/>
</dbReference>
<sequence length="478" mass="54368">MYQANGLKIHKSAHINVGAADRLQLFSTSSAMLWKSTSPLQSHVKIAADGGVDYEFDPADVKTVETMKFSEESIGLHTPIGPGFRRVNIGDSFDILDTKFKICRKLGWGTHSSVWLVKDESDYYVVEVLTEYFSKATWNGQRSYFDILERIHKECSKETNKHPGTDHVVRVMYVFEFDAHHAAAMFQRVGPDVNIKRSFPYRSLKPDVGKVLCRQILQALDMLHRDCEVVHMDIKPASILVQSPLSTQEISDLLLKDPPMTYPGSAWTFISREEIQRRLQHTEDDSSVLRQVSEPVSQPLPAPPLDRPDSLTFKLSDFGDAQFLSQQTFVGRISPWVRSPEMVLDLPWNEKTDIWAFGCTLFQLLTATDLISRIPASEMAQFDAMYLQAMARSLSTTFPSEMLEDTGREDLKHITAFRDLRKPPPESRLASDIWFRLALAGITGKELEAISSFLRRCLTLNPNERPSAKELLDDRWLQ</sequence>
<organism evidence="7 8">
    <name type="scientific">Somion occarium</name>
    <dbReference type="NCBI Taxonomy" id="3059160"/>
    <lineage>
        <taxon>Eukaryota</taxon>
        <taxon>Fungi</taxon>
        <taxon>Dikarya</taxon>
        <taxon>Basidiomycota</taxon>
        <taxon>Agaricomycotina</taxon>
        <taxon>Agaricomycetes</taxon>
        <taxon>Polyporales</taxon>
        <taxon>Cerrenaceae</taxon>
        <taxon>Somion</taxon>
    </lineage>
</organism>
<evidence type="ECO:0000256" key="3">
    <source>
        <dbReference type="ARBA" id="ARBA00022741"/>
    </source>
</evidence>
<dbReference type="EMBL" id="OZ037949">
    <property type="protein sequence ID" value="CAL1710480.1"/>
    <property type="molecule type" value="Genomic_DNA"/>
</dbReference>
<keyword evidence="3" id="KW-0547">Nucleotide-binding</keyword>
<name>A0ABP1DRM4_9APHY</name>
<protein>
    <recommendedName>
        <fullName evidence="6">Protein kinase domain-containing protein</fullName>
    </recommendedName>
</protein>
<dbReference type="InterPro" id="IPR000719">
    <property type="entry name" value="Prot_kinase_dom"/>
</dbReference>
<evidence type="ECO:0000313" key="7">
    <source>
        <dbReference type="EMBL" id="CAL1710480.1"/>
    </source>
</evidence>